<feature type="domain" description="Ubiquitin-like" evidence="5">
    <location>
        <begin position="36"/>
        <end position="110"/>
    </location>
</feature>
<keyword evidence="2" id="KW-0963">Cytoplasm</keyword>
<keyword evidence="7" id="KW-1185">Reference proteome</keyword>
<evidence type="ECO:0000313" key="7">
    <source>
        <dbReference type="Proteomes" id="UP000694556"/>
    </source>
</evidence>
<dbReference type="CDD" id="cd01808">
    <property type="entry name" value="Ubl_PLICs"/>
    <property type="match status" value="1"/>
</dbReference>
<dbReference type="SUPFAM" id="SSF54236">
    <property type="entry name" value="Ubiquitin-like"/>
    <property type="match status" value="1"/>
</dbReference>
<reference evidence="6" key="1">
    <citation type="submission" date="2018-09" db="EMBL/GenBank/DDBJ databases">
        <title>Common duck and Muscovy duck high density SNP chip.</title>
        <authorList>
            <person name="Vignal A."/>
            <person name="Thebault N."/>
            <person name="Warren W.C."/>
        </authorList>
    </citation>
    <scope>NUCLEOTIDE SEQUENCE [LARGE SCALE GENOMIC DNA]</scope>
</reference>
<feature type="compositionally biased region" description="Gly residues" evidence="3">
    <location>
        <begin position="18"/>
        <end position="28"/>
    </location>
</feature>
<dbReference type="Pfam" id="PF23195">
    <property type="entry name" value="UBQLN1"/>
    <property type="match status" value="1"/>
</dbReference>
<dbReference type="GO" id="GO:0005829">
    <property type="term" value="C:cytosol"/>
    <property type="evidence" value="ECO:0007669"/>
    <property type="project" value="TreeGrafter"/>
</dbReference>
<evidence type="ECO:0000259" key="5">
    <source>
        <dbReference type="PROSITE" id="PS50053"/>
    </source>
</evidence>
<comment type="subcellular location">
    <subcellularLocation>
        <location evidence="1">Cytoplasm</location>
    </subcellularLocation>
</comment>
<evidence type="ECO:0000256" key="1">
    <source>
        <dbReference type="ARBA" id="ARBA00004496"/>
    </source>
</evidence>
<dbReference type="PROSITE" id="PS50030">
    <property type="entry name" value="UBA"/>
    <property type="match status" value="1"/>
</dbReference>
<dbReference type="PROSITE" id="PS50053">
    <property type="entry name" value="UBIQUITIN_2"/>
    <property type="match status" value="1"/>
</dbReference>
<dbReference type="InterPro" id="IPR009060">
    <property type="entry name" value="UBA-like_sf"/>
</dbReference>
<dbReference type="FunFam" id="3.10.20.90:FF:000081">
    <property type="entry name" value="ubiquilin-1 isoform X2"/>
    <property type="match status" value="1"/>
</dbReference>
<dbReference type="AlphaFoldDB" id="A0A8C3GQA1"/>
<dbReference type="PANTHER" id="PTHR10677">
    <property type="entry name" value="UBIQUILIN"/>
    <property type="match status" value="1"/>
</dbReference>
<dbReference type="PANTHER" id="PTHR10677:SF16">
    <property type="entry name" value="UBIQUILIN-1"/>
    <property type="match status" value="1"/>
</dbReference>
<evidence type="ECO:0000256" key="2">
    <source>
        <dbReference type="ARBA" id="ARBA00022490"/>
    </source>
</evidence>
<feature type="region of interest" description="Disordered" evidence="3">
    <location>
        <begin position="1"/>
        <end position="34"/>
    </location>
</feature>
<dbReference type="Proteomes" id="UP000694556">
    <property type="component" value="Chromosome Z"/>
</dbReference>
<dbReference type="InterPro" id="IPR015496">
    <property type="entry name" value="Ubiquilin"/>
</dbReference>
<dbReference type="InterPro" id="IPR006636">
    <property type="entry name" value="STI1_HS-bd"/>
</dbReference>
<feature type="compositionally biased region" description="Low complexity" evidence="3">
    <location>
        <begin position="443"/>
        <end position="464"/>
    </location>
</feature>
<dbReference type="GO" id="GO:0031593">
    <property type="term" value="F:polyubiquitin modification-dependent protein binding"/>
    <property type="evidence" value="ECO:0007669"/>
    <property type="project" value="TreeGrafter"/>
</dbReference>
<dbReference type="Gene3D" id="3.10.20.90">
    <property type="entry name" value="Phosphatidylinositol 3-kinase Catalytic Subunit, Chain A, domain 1"/>
    <property type="match status" value="1"/>
</dbReference>
<feature type="compositionally biased region" description="Low complexity" evidence="3">
    <location>
        <begin position="119"/>
        <end position="144"/>
    </location>
</feature>
<dbReference type="GO" id="GO:0006511">
    <property type="term" value="P:ubiquitin-dependent protein catabolic process"/>
    <property type="evidence" value="ECO:0007669"/>
    <property type="project" value="TreeGrafter"/>
</dbReference>
<dbReference type="InterPro" id="IPR029071">
    <property type="entry name" value="Ubiquitin-like_domsf"/>
</dbReference>
<dbReference type="FunFam" id="1.10.8.10:FF:000007">
    <property type="entry name" value="Ubiquilin 1"/>
    <property type="match status" value="1"/>
</dbReference>
<dbReference type="SMART" id="SM00213">
    <property type="entry name" value="UBQ"/>
    <property type="match status" value="1"/>
</dbReference>
<feature type="region of interest" description="Disordered" evidence="3">
    <location>
        <begin position="239"/>
        <end position="320"/>
    </location>
</feature>
<proteinExistence type="predicted"/>
<protein>
    <submittedName>
        <fullName evidence="6">Ubiquilin 1</fullName>
    </submittedName>
</protein>
<sequence>MSESAESPAGRRSPPGSPGQGQGQGQGQGPAEPRIIKVTVKTPKEKEEFAVAESSSVRQFKEEISKRFKSHTDQLVLIFAGKILKDQDTLTQHGIHDGLTVHLVIKTQNRSQDHTAQQTNTAGSTATTSTSSSSTSTTASTNSNPFGLGGLGGLAGLSTLGLNTSNFSELQSQMQRQLMSNPEMMVQIMENPFVQSMLSNPDLMRQLIMANPQMQQLIQRNPEISHMLNNPDIMRQFGGNPFASLVSNASSGGDSQPSRTENRDPLPNPWAPQSSSQSSTTNTSNSGESGGSSTVGNSNSGSTGQSSTIPNLGPGLGAGMFNTPGMQSLLQQITENPQLMQNMLSAPYMRSMMQSLSQNPDLAVQMMLNNPLFAGNPQLQEQMRQQLPTFLQQMQNPDTLSAMSNPRAMQALLQIQQGLQTLATEAPGLIPGFNPGLGGLGSTGAPTGSTVSSSVPSENTSPASGSTEPSHQQFVQQMLQALAGANAQQLQNPEVRFQQQLEQLSAMGFLNREANLQALIATGGDINAAIERLLGSQPS</sequence>
<feature type="compositionally biased region" description="Polar residues" evidence="3">
    <location>
        <begin position="245"/>
        <end position="259"/>
    </location>
</feature>
<dbReference type="SMART" id="SM00727">
    <property type="entry name" value="STI1"/>
    <property type="match status" value="4"/>
</dbReference>
<reference evidence="6" key="3">
    <citation type="submission" date="2025-09" db="UniProtKB">
        <authorList>
            <consortium name="Ensembl"/>
        </authorList>
    </citation>
    <scope>IDENTIFICATION</scope>
</reference>
<dbReference type="SUPFAM" id="SSF46934">
    <property type="entry name" value="UBA-like"/>
    <property type="match status" value="1"/>
</dbReference>
<dbReference type="Ensembl" id="ENSCMMT00000028992.1">
    <property type="protein sequence ID" value="ENSCMMP00000026533.1"/>
    <property type="gene ID" value="ENSCMMG00000016332.1"/>
</dbReference>
<dbReference type="FunFam" id="1.10.260.100:FF:000003">
    <property type="entry name" value="Ubiquilin 1"/>
    <property type="match status" value="1"/>
</dbReference>
<feature type="region of interest" description="Disordered" evidence="3">
    <location>
        <begin position="438"/>
        <end position="471"/>
    </location>
</feature>
<dbReference type="Gene3D" id="1.10.8.10">
    <property type="entry name" value="DNA helicase RuvA subunit, C-terminal domain"/>
    <property type="match status" value="1"/>
</dbReference>
<dbReference type="Pfam" id="PF00627">
    <property type="entry name" value="UBA"/>
    <property type="match status" value="1"/>
</dbReference>
<dbReference type="InterPro" id="IPR015940">
    <property type="entry name" value="UBA"/>
</dbReference>
<evidence type="ECO:0000313" key="6">
    <source>
        <dbReference type="Ensembl" id="ENSCMMP00000026533.1"/>
    </source>
</evidence>
<dbReference type="InterPro" id="IPR000626">
    <property type="entry name" value="Ubiquitin-like_dom"/>
</dbReference>
<feature type="compositionally biased region" description="Low complexity" evidence="3">
    <location>
        <begin position="273"/>
        <end position="308"/>
    </location>
</feature>
<dbReference type="Pfam" id="PF00240">
    <property type="entry name" value="ubiquitin"/>
    <property type="match status" value="1"/>
</dbReference>
<organism evidence="6 7">
    <name type="scientific">Cairina moschata</name>
    <name type="common">Muscovy duck</name>
    <dbReference type="NCBI Taxonomy" id="8855"/>
    <lineage>
        <taxon>Eukaryota</taxon>
        <taxon>Metazoa</taxon>
        <taxon>Chordata</taxon>
        <taxon>Craniata</taxon>
        <taxon>Vertebrata</taxon>
        <taxon>Euteleostomi</taxon>
        <taxon>Archelosauria</taxon>
        <taxon>Archosauria</taxon>
        <taxon>Dinosauria</taxon>
        <taxon>Saurischia</taxon>
        <taxon>Theropoda</taxon>
        <taxon>Coelurosauria</taxon>
        <taxon>Aves</taxon>
        <taxon>Neognathae</taxon>
        <taxon>Galloanserae</taxon>
        <taxon>Anseriformes</taxon>
        <taxon>Anatidae</taxon>
        <taxon>Anatinae</taxon>
        <taxon>Cairina</taxon>
    </lineage>
</organism>
<name>A0A8C3GQA1_CAIMO</name>
<reference evidence="6" key="2">
    <citation type="submission" date="2025-08" db="UniProtKB">
        <authorList>
            <consortium name="Ensembl"/>
        </authorList>
    </citation>
    <scope>IDENTIFICATION</scope>
</reference>
<dbReference type="Gene3D" id="1.10.260.100">
    <property type="match status" value="2"/>
</dbReference>
<accession>A0A8C3GQA1</accession>
<feature type="domain" description="UBA" evidence="4">
    <location>
        <begin position="496"/>
        <end position="536"/>
    </location>
</feature>
<evidence type="ECO:0000256" key="3">
    <source>
        <dbReference type="SAM" id="MobiDB-lite"/>
    </source>
</evidence>
<evidence type="ECO:0000259" key="4">
    <source>
        <dbReference type="PROSITE" id="PS50030"/>
    </source>
</evidence>
<dbReference type="CDD" id="cd14399">
    <property type="entry name" value="UBA_PLICs"/>
    <property type="match status" value="1"/>
</dbReference>
<feature type="region of interest" description="Disordered" evidence="3">
    <location>
        <begin position="110"/>
        <end position="145"/>
    </location>
</feature>
<dbReference type="SMART" id="SM00165">
    <property type="entry name" value="UBA"/>
    <property type="match status" value="1"/>
</dbReference>